<proteinExistence type="predicted"/>
<comment type="caution">
    <text evidence="3">The sequence shown here is derived from an EMBL/GenBank/DDBJ whole genome shotgun (WGS) entry which is preliminary data.</text>
</comment>
<evidence type="ECO:0000313" key="3">
    <source>
        <dbReference type="EMBL" id="PWJ36037.1"/>
    </source>
</evidence>
<keyword evidence="1" id="KW-0732">Signal</keyword>
<dbReference type="AlphaFoldDB" id="A0A315Z045"/>
<organism evidence="3 4">
    <name type="scientific">Sediminitomix flava</name>
    <dbReference type="NCBI Taxonomy" id="379075"/>
    <lineage>
        <taxon>Bacteria</taxon>
        <taxon>Pseudomonadati</taxon>
        <taxon>Bacteroidota</taxon>
        <taxon>Cytophagia</taxon>
        <taxon>Cytophagales</taxon>
        <taxon>Flammeovirgaceae</taxon>
        <taxon>Sediminitomix</taxon>
    </lineage>
</organism>
<sequence>MKKIIICLIILIGSFSQTHAQDSIPSLPKVRIGIKLAGSFIYNRVNDNDNTFDVDRDGTAFKGAFGVMPEFLFGGKYYFSTGLIYQPKGIELKGSDNTENFTEGYRIQYLQIPFGLKLLTNNINDRLKAYINLGPALDIKIGDNIDQDKVLLDDLNAVDLSLFLGVGIELGQIGNMEQTFGFGLQYMRGLIDNVDSGANVEIKTDMWNIELLIYF</sequence>
<dbReference type="OrthoDB" id="978236at2"/>
<feature type="signal peptide" evidence="1">
    <location>
        <begin position="1"/>
        <end position="20"/>
    </location>
</feature>
<protein>
    <submittedName>
        <fullName evidence="3">Outer membrane protein with beta-barrel domain</fullName>
    </submittedName>
</protein>
<dbReference type="EMBL" id="QGDO01000009">
    <property type="protein sequence ID" value="PWJ36037.1"/>
    <property type="molecule type" value="Genomic_DNA"/>
</dbReference>
<dbReference type="InterPro" id="IPR025665">
    <property type="entry name" value="Beta-barrel_OMP_2"/>
</dbReference>
<evidence type="ECO:0000256" key="1">
    <source>
        <dbReference type="SAM" id="SignalP"/>
    </source>
</evidence>
<dbReference type="Pfam" id="PF13568">
    <property type="entry name" value="OMP_b-brl_2"/>
    <property type="match status" value="1"/>
</dbReference>
<name>A0A315Z045_SEDFL</name>
<accession>A0A315Z045</accession>
<gene>
    <name evidence="3" type="ORF">BC781_10952</name>
</gene>
<keyword evidence="4" id="KW-1185">Reference proteome</keyword>
<feature type="domain" description="Outer membrane protein beta-barrel" evidence="2">
    <location>
        <begin position="20"/>
        <end position="193"/>
    </location>
</feature>
<dbReference type="Proteomes" id="UP000245535">
    <property type="component" value="Unassembled WGS sequence"/>
</dbReference>
<evidence type="ECO:0000313" key="4">
    <source>
        <dbReference type="Proteomes" id="UP000245535"/>
    </source>
</evidence>
<dbReference type="RefSeq" id="WP_109622402.1">
    <property type="nucleotide sequence ID" value="NZ_QGDO01000009.1"/>
</dbReference>
<feature type="chain" id="PRO_5016428733" evidence="1">
    <location>
        <begin position="21"/>
        <end position="215"/>
    </location>
</feature>
<reference evidence="3 4" key="1">
    <citation type="submission" date="2018-03" db="EMBL/GenBank/DDBJ databases">
        <title>Genomic Encyclopedia of Archaeal and Bacterial Type Strains, Phase II (KMG-II): from individual species to whole genera.</title>
        <authorList>
            <person name="Goeker M."/>
        </authorList>
    </citation>
    <scope>NUCLEOTIDE SEQUENCE [LARGE SCALE GENOMIC DNA]</scope>
    <source>
        <strain evidence="3 4">DSM 28229</strain>
    </source>
</reference>
<evidence type="ECO:0000259" key="2">
    <source>
        <dbReference type="Pfam" id="PF13568"/>
    </source>
</evidence>